<dbReference type="Gene3D" id="3.30.420.10">
    <property type="entry name" value="Ribonuclease H-like superfamily/Ribonuclease H"/>
    <property type="match status" value="1"/>
</dbReference>
<keyword evidence="2" id="KW-1185">Reference proteome</keyword>
<accession>A0A8X6P3L4</accession>
<evidence type="ECO:0000313" key="2">
    <source>
        <dbReference type="Proteomes" id="UP000887013"/>
    </source>
</evidence>
<proteinExistence type="predicted"/>
<dbReference type="Proteomes" id="UP000887013">
    <property type="component" value="Unassembled WGS sequence"/>
</dbReference>
<comment type="caution">
    <text evidence="1">The sequence shown here is derived from an EMBL/GenBank/DDBJ whole genome shotgun (WGS) entry which is preliminary data.</text>
</comment>
<organism evidence="1 2">
    <name type="scientific">Nephila pilipes</name>
    <name type="common">Giant wood spider</name>
    <name type="synonym">Nephila maculata</name>
    <dbReference type="NCBI Taxonomy" id="299642"/>
    <lineage>
        <taxon>Eukaryota</taxon>
        <taxon>Metazoa</taxon>
        <taxon>Ecdysozoa</taxon>
        <taxon>Arthropoda</taxon>
        <taxon>Chelicerata</taxon>
        <taxon>Arachnida</taxon>
        <taxon>Araneae</taxon>
        <taxon>Araneomorphae</taxon>
        <taxon>Entelegynae</taxon>
        <taxon>Araneoidea</taxon>
        <taxon>Nephilidae</taxon>
        <taxon>Nephila</taxon>
    </lineage>
</organism>
<protein>
    <recommendedName>
        <fullName evidence="3">Transposase</fullName>
    </recommendedName>
</protein>
<reference evidence="1" key="1">
    <citation type="submission" date="2020-08" db="EMBL/GenBank/DDBJ databases">
        <title>Multicomponent nature underlies the extraordinary mechanical properties of spider dragline silk.</title>
        <authorList>
            <person name="Kono N."/>
            <person name="Nakamura H."/>
            <person name="Mori M."/>
            <person name="Yoshida Y."/>
            <person name="Ohtoshi R."/>
            <person name="Malay A.D."/>
            <person name="Moran D.A.P."/>
            <person name="Tomita M."/>
            <person name="Numata K."/>
            <person name="Arakawa K."/>
        </authorList>
    </citation>
    <scope>NUCLEOTIDE SEQUENCE</scope>
</reference>
<evidence type="ECO:0008006" key="3">
    <source>
        <dbReference type="Google" id="ProtNLM"/>
    </source>
</evidence>
<sequence length="93" mass="10772">MSNITSSHVMIWGFMGYNGVENLQLVDEKMTALTYIDMLHHYLKVSVRRFELEETLIFQKDQDPMHMHTLSLPLKPKSGFSDIFPEALCITPL</sequence>
<dbReference type="GO" id="GO:0003676">
    <property type="term" value="F:nucleic acid binding"/>
    <property type="evidence" value="ECO:0007669"/>
    <property type="project" value="InterPro"/>
</dbReference>
<gene>
    <name evidence="1" type="ORF">NPIL_440851</name>
</gene>
<dbReference type="AlphaFoldDB" id="A0A8X6P3L4"/>
<name>A0A8X6P3L4_NEPPI</name>
<dbReference type="InterPro" id="IPR036397">
    <property type="entry name" value="RNaseH_sf"/>
</dbReference>
<evidence type="ECO:0000313" key="1">
    <source>
        <dbReference type="EMBL" id="GFT47556.1"/>
    </source>
</evidence>
<dbReference type="EMBL" id="BMAW01016158">
    <property type="protein sequence ID" value="GFT47556.1"/>
    <property type="molecule type" value="Genomic_DNA"/>
</dbReference>